<comment type="caution">
    <text evidence="2">The sequence shown here is derived from an EMBL/GenBank/DDBJ whole genome shotgun (WGS) entry which is preliminary data.</text>
</comment>
<sequence length="230" mass="26570">MKYAILAILCSVHVLNGDPYSIKRVSDANFRYEFHTTAKTTAIREHKTYFWFRGGAIHSAKGGAAGELLDQEYSKFYHSNQLAEKGNFNKGLQTGRWKSWYENGNLQSTQYWNNGLRSGMYMLYDQNGNLSEKGNYKRGEKHGAWVRYAVKDTLWFKNGEQYTKAKPLTKAQKEKAKADKEQERQQKQQVKELQKQKKAALKETAAAKNSDTAKKPGFFKRLFSKKETKK</sequence>
<dbReference type="Gene3D" id="3.90.930.1">
    <property type="match status" value="1"/>
</dbReference>
<evidence type="ECO:0000256" key="1">
    <source>
        <dbReference type="SAM" id="MobiDB-lite"/>
    </source>
</evidence>
<evidence type="ECO:0008006" key="4">
    <source>
        <dbReference type="Google" id="ProtNLM"/>
    </source>
</evidence>
<dbReference type="Pfam" id="PF07661">
    <property type="entry name" value="MORN_2"/>
    <property type="match status" value="2"/>
</dbReference>
<dbReference type="RefSeq" id="WP_176004108.1">
    <property type="nucleotide sequence ID" value="NZ_JABWMI010000001.1"/>
</dbReference>
<dbReference type="AlphaFoldDB" id="A0A7Y8XYG3"/>
<accession>A0A7Y8XYG3</accession>
<reference evidence="2 3" key="1">
    <citation type="submission" date="2020-07" db="EMBL/GenBank/DDBJ databases">
        <authorList>
            <person name="Sun Q."/>
        </authorList>
    </citation>
    <scope>NUCLEOTIDE SEQUENCE [LARGE SCALE GENOMIC DNA]</scope>
    <source>
        <strain evidence="2 3">MAH-1</strain>
    </source>
</reference>
<dbReference type="Proteomes" id="UP000535020">
    <property type="component" value="Unassembled WGS sequence"/>
</dbReference>
<protein>
    <recommendedName>
        <fullName evidence="4">MORN repeat variant</fullName>
    </recommendedName>
</protein>
<evidence type="ECO:0000313" key="2">
    <source>
        <dbReference type="EMBL" id="NYA69282.1"/>
    </source>
</evidence>
<keyword evidence="3" id="KW-1185">Reference proteome</keyword>
<organism evidence="2 3">
    <name type="scientific">Flavobacterium agri</name>
    <dbReference type="NCBI Taxonomy" id="2743471"/>
    <lineage>
        <taxon>Bacteria</taxon>
        <taxon>Pseudomonadati</taxon>
        <taxon>Bacteroidota</taxon>
        <taxon>Flavobacteriia</taxon>
        <taxon>Flavobacteriales</taxon>
        <taxon>Flavobacteriaceae</taxon>
        <taxon>Flavobacterium</taxon>
    </lineage>
</organism>
<dbReference type="InterPro" id="IPR011652">
    <property type="entry name" value="MORN_2"/>
</dbReference>
<gene>
    <name evidence="2" type="ORF">HZF10_00005</name>
</gene>
<name>A0A7Y8XYG3_9FLAO</name>
<dbReference type="EMBL" id="JACBJI010000001">
    <property type="protein sequence ID" value="NYA69282.1"/>
    <property type="molecule type" value="Genomic_DNA"/>
</dbReference>
<proteinExistence type="predicted"/>
<feature type="compositionally biased region" description="Basic and acidic residues" evidence="1">
    <location>
        <begin position="171"/>
        <end position="195"/>
    </location>
</feature>
<dbReference type="SUPFAM" id="SSF82185">
    <property type="entry name" value="Histone H3 K4-specific methyltransferase SET7/9 N-terminal domain"/>
    <property type="match status" value="1"/>
</dbReference>
<feature type="region of interest" description="Disordered" evidence="1">
    <location>
        <begin position="167"/>
        <end position="230"/>
    </location>
</feature>
<evidence type="ECO:0000313" key="3">
    <source>
        <dbReference type="Proteomes" id="UP000535020"/>
    </source>
</evidence>